<accession>A0A1F6W537</accession>
<dbReference type="InterPro" id="IPR014942">
    <property type="entry name" value="AbiEii"/>
</dbReference>
<name>A0A1F6W537_9BACT</name>
<dbReference type="AlphaFoldDB" id="A0A1F6W537"/>
<reference evidence="1 2" key="1">
    <citation type="journal article" date="2016" name="Nat. Commun.">
        <title>Thousands of microbial genomes shed light on interconnected biogeochemical processes in an aquifer system.</title>
        <authorList>
            <person name="Anantharaman K."/>
            <person name="Brown C.T."/>
            <person name="Hug L.A."/>
            <person name="Sharon I."/>
            <person name="Castelle C.J."/>
            <person name="Probst A.J."/>
            <person name="Thomas B.C."/>
            <person name="Singh A."/>
            <person name="Wilkins M.J."/>
            <person name="Karaoz U."/>
            <person name="Brodie E.L."/>
            <person name="Williams K.H."/>
            <person name="Hubbard S.S."/>
            <person name="Banfield J.F."/>
        </authorList>
    </citation>
    <scope>NUCLEOTIDE SEQUENCE [LARGE SCALE GENOMIC DNA]</scope>
</reference>
<dbReference type="Proteomes" id="UP000178374">
    <property type="component" value="Unassembled WGS sequence"/>
</dbReference>
<gene>
    <name evidence="1" type="ORF">A3B85_00840</name>
</gene>
<evidence type="ECO:0000313" key="1">
    <source>
        <dbReference type="EMBL" id="OGI77023.1"/>
    </source>
</evidence>
<organism evidence="1 2">
    <name type="scientific">Candidatus Nomurabacteria bacterium RIFCSPHIGHO2_02_FULL_37_13</name>
    <dbReference type="NCBI Taxonomy" id="1801750"/>
    <lineage>
        <taxon>Bacteria</taxon>
        <taxon>Candidatus Nomuraibacteriota</taxon>
    </lineage>
</organism>
<evidence type="ECO:0008006" key="3">
    <source>
        <dbReference type="Google" id="ProtNLM"/>
    </source>
</evidence>
<dbReference type="EMBL" id="MFUA01000015">
    <property type="protein sequence ID" value="OGI77023.1"/>
    <property type="molecule type" value="Genomic_DNA"/>
</dbReference>
<protein>
    <recommendedName>
        <fullName evidence="3">Nucleotidyl transferase AbiEii toxin, Type IV TA system</fullName>
    </recommendedName>
</protein>
<dbReference type="Pfam" id="PF08843">
    <property type="entry name" value="AbiEii"/>
    <property type="match status" value="1"/>
</dbReference>
<comment type="caution">
    <text evidence="1">The sequence shown here is derived from an EMBL/GenBank/DDBJ whole genome shotgun (WGS) entry which is preliminary data.</text>
</comment>
<proteinExistence type="predicted"/>
<sequence>MHAETLTKETREVFDLLKDSVSGFYLAGGTALALQLGHRMSIDLDFFNQEQFITQEILGMLSTKGPLEIDSQSEDTINGSLCEVKISFFRLPFALLFSPKEFFGVQIADERDIAAMKILAISGRGSKKDFIDLYFLLKKYSMKDILGFFHKKYALYNYNTMHILKSLAYFADADSDAEPVCLLPANWQTVKKEIQKETDKYLELES</sequence>
<evidence type="ECO:0000313" key="2">
    <source>
        <dbReference type="Proteomes" id="UP000178374"/>
    </source>
</evidence>